<dbReference type="STRING" id="1123384.AJ81_05535"/>
<keyword evidence="3 10" id="KW-0963">Cytoplasm</keyword>
<evidence type="ECO:0000256" key="10">
    <source>
        <dbReference type="PIRNR" id="PIRNR015601"/>
    </source>
</evidence>
<dbReference type="KEGG" id="phy:AJ81_05535"/>
<dbReference type="SUPFAM" id="SSF88697">
    <property type="entry name" value="PUA domain-like"/>
    <property type="match status" value="1"/>
</dbReference>
<dbReference type="EMBL" id="CP007141">
    <property type="protein sequence ID" value="AJC73746.1"/>
    <property type="molecule type" value="Genomic_DNA"/>
</dbReference>
<accession>A0A0X1KR07</accession>
<evidence type="ECO:0000256" key="2">
    <source>
        <dbReference type="ARBA" id="ARBA00005528"/>
    </source>
</evidence>
<dbReference type="PATRIC" id="fig|1123384.7.peg.1096"/>
<dbReference type="PANTHER" id="PTHR30027:SF3">
    <property type="entry name" value="16S RRNA (URACIL(1498)-N(3))-METHYLTRANSFERASE"/>
    <property type="match status" value="1"/>
</dbReference>
<sequence>MPHLFYGKLKDGEIVLDEHETQHLKVVRIKENEEILVTDGEGKLYRCRVLKIGKDESIVRVVESKEKREKILPLTLCIASQRWERLRWLLEKAVELGMARLLIYKPNRGRSYADKLDKLNLVIRNAAKQCARCHFPELVVLDNFDLPVEPSRTFVLHRSGEPLTISRAKYFNNIVVGPEGDFTDVELNVLRSKYTLFSLGETIFRFETAALLVMGLMYFLNDPLEEG</sequence>
<reference evidence="13 14" key="1">
    <citation type="submission" date="2014-01" db="EMBL/GenBank/DDBJ databases">
        <title>Genome sequencing of Thermotog hypogea.</title>
        <authorList>
            <person name="Zhang X."/>
            <person name="Alvare G."/>
            <person name="Fristensky B."/>
            <person name="Chen L."/>
            <person name="Suen T."/>
            <person name="Chen Q."/>
            <person name="Ma K."/>
        </authorList>
    </citation>
    <scope>NUCLEOTIDE SEQUENCE [LARGE SCALE GENOMIC DNA]</scope>
    <source>
        <strain evidence="13 14">DSM 11164</strain>
    </source>
</reference>
<evidence type="ECO:0000256" key="7">
    <source>
        <dbReference type="ARBA" id="ARBA00022691"/>
    </source>
</evidence>
<dbReference type="InterPro" id="IPR046886">
    <property type="entry name" value="RsmE_MTase_dom"/>
</dbReference>
<dbReference type="SUPFAM" id="SSF75217">
    <property type="entry name" value="alpha/beta knot"/>
    <property type="match status" value="1"/>
</dbReference>
<dbReference type="NCBIfam" id="NF008704">
    <property type="entry name" value="PRK11713.6-3"/>
    <property type="match status" value="1"/>
</dbReference>
<evidence type="ECO:0000256" key="8">
    <source>
        <dbReference type="ARBA" id="ARBA00025699"/>
    </source>
</evidence>
<keyword evidence="7 10" id="KW-0949">S-adenosyl-L-methionine</keyword>
<dbReference type="GO" id="GO:0005737">
    <property type="term" value="C:cytoplasm"/>
    <property type="evidence" value="ECO:0007669"/>
    <property type="project" value="UniProtKB-SubCell"/>
</dbReference>
<dbReference type="Pfam" id="PF20260">
    <property type="entry name" value="PUA_4"/>
    <property type="match status" value="1"/>
</dbReference>
<comment type="catalytic activity">
    <reaction evidence="9 10">
        <text>uridine(1498) in 16S rRNA + S-adenosyl-L-methionine = N(3)-methyluridine(1498) in 16S rRNA + S-adenosyl-L-homocysteine + H(+)</text>
        <dbReference type="Rhea" id="RHEA:42920"/>
        <dbReference type="Rhea" id="RHEA-COMP:10283"/>
        <dbReference type="Rhea" id="RHEA-COMP:10284"/>
        <dbReference type="ChEBI" id="CHEBI:15378"/>
        <dbReference type="ChEBI" id="CHEBI:57856"/>
        <dbReference type="ChEBI" id="CHEBI:59789"/>
        <dbReference type="ChEBI" id="CHEBI:65315"/>
        <dbReference type="ChEBI" id="CHEBI:74502"/>
        <dbReference type="EC" id="2.1.1.193"/>
    </reaction>
</comment>
<protein>
    <recommendedName>
        <fullName evidence="10">Ribosomal RNA small subunit methyltransferase E</fullName>
        <ecNumber evidence="10">2.1.1.193</ecNumber>
    </recommendedName>
</protein>
<name>A0A0X1KR07_9THEM</name>
<evidence type="ECO:0000313" key="13">
    <source>
        <dbReference type="EMBL" id="AJC73746.1"/>
    </source>
</evidence>
<comment type="similarity">
    <text evidence="2 10">Belongs to the RNA methyltransferase RsmE family.</text>
</comment>
<dbReference type="InterPro" id="IPR029028">
    <property type="entry name" value="Alpha/beta_knot_MTases"/>
</dbReference>
<dbReference type="PANTHER" id="PTHR30027">
    <property type="entry name" value="RIBOSOMAL RNA SMALL SUBUNIT METHYLTRANSFERASE E"/>
    <property type="match status" value="1"/>
</dbReference>
<keyword evidence="14" id="KW-1185">Reference proteome</keyword>
<evidence type="ECO:0000256" key="4">
    <source>
        <dbReference type="ARBA" id="ARBA00022552"/>
    </source>
</evidence>
<dbReference type="AlphaFoldDB" id="A0A0X1KR07"/>
<organism evidence="13 14">
    <name type="scientific">Pseudothermotoga hypogea DSM 11164 = NBRC 106472</name>
    <dbReference type="NCBI Taxonomy" id="1123384"/>
    <lineage>
        <taxon>Bacteria</taxon>
        <taxon>Thermotogati</taxon>
        <taxon>Thermotogota</taxon>
        <taxon>Thermotogae</taxon>
        <taxon>Thermotogales</taxon>
        <taxon>Thermotogaceae</taxon>
        <taxon>Pseudothermotoga</taxon>
    </lineage>
</organism>
<dbReference type="InterPro" id="IPR015947">
    <property type="entry name" value="PUA-like_sf"/>
</dbReference>
<feature type="domain" description="Ribosomal RNA small subunit methyltransferase E PUA-like" evidence="12">
    <location>
        <begin position="16"/>
        <end position="61"/>
    </location>
</feature>
<evidence type="ECO:0000256" key="5">
    <source>
        <dbReference type="ARBA" id="ARBA00022603"/>
    </source>
</evidence>
<dbReference type="Gene3D" id="3.40.1280.10">
    <property type="match status" value="1"/>
</dbReference>
<evidence type="ECO:0000259" key="11">
    <source>
        <dbReference type="Pfam" id="PF04452"/>
    </source>
</evidence>
<dbReference type="RefSeq" id="WP_031505191.1">
    <property type="nucleotide sequence ID" value="NC_022795.1"/>
</dbReference>
<comment type="function">
    <text evidence="8 10">Specifically methylates the N3 position of the uracil ring of uridine 1498 (m3U1498) in 16S rRNA. Acts on the fully assembled 30S ribosomal subunit.</text>
</comment>
<dbReference type="GO" id="GO:0070042">
    <property type="term" value="F:rRNA (uridine-N3-)-methyltransferase activity"/>
    <property type="evidence" value="ECO:0007669"/>
    <property type="project" value="TreeGrafter"/>
</dbReference>
<keyword evidence="4 10" id="KW-0698">rRNA processing</keyword>
<keyword evidence="5 10" id="KW-0489">Methyltransferase</keyword>
<dbReference type="OrthoDB" id="9815641at2"/>
<dbReference type="PIRSF" id="PIRSF015601">
    <property type="entry name" value="MTase_slr0722"/>
    <property type="match status" value="1"/>
</dbReference>
<evidence type="ECO:0000259" key="12">
    <source>
        <dbReference type="Pfam" id="PF20260"/>
    </source>
</evidence>
<keyword evidence="6 10" id="KW-0808">Transferase</keyword>
<dbReference type="Proteomes" id="UP000077469">
    <property type="component" value="Chromosome"/>
</dbReference>
<evidence type="ECO:0000256" key="9">
    <source>
        <dbReference type="ARBA" id="ARBA00047944"/>
    </source>
</evidence>
<dbReference type="GO" id="GO:0070475">
    <property type="term" value="P:rRNA base methylation"/>
    <property type="evidence" value="ECO:0007669"/>
    <property type="project" value="TreeGrafter"/>
</dbReference>
<feature type="domain" description="Ribosomal RNA small subunit methyltransferase E methyltransferase" evidence="11">
    <location>
        <begin position="71"/>
        <end position="217"/>
    </location>
</feature>
<proteinExistence type="inferred from homology"/>
<dbReference type="InterPro" id="IPR029026">
    <property type="entry name" value="tRNA_m1G_MTases_N"/>
</dbReference>
<evidence type="ECO:0000256" key="1">
    <source>
        <dbReference type="ARBA" id="ARBA00004496"/>
    </source>
</evidence>
<evidence type="ECO:0000256" key="6">
    <source>
        <dbReference type="ARBA" id="ARBA00022679"/>
    </source>
</evidence>
<dbReference type="PaxDb" id="1123384-AJ81_05535"/>
<evidence type="ECO:0000313" key="14">
    <source>
        <dbReference type="Proteomes" id="UP000077469"/>
    </source>
</evidence>
<gene>
    <name evidence="13" type="ORF">AJ81_05535</name>
</gene>
<dbReference type="EC" id="2.1.1.193" evidence="10"/>
<dbReference type="Pfam" id="PF04452">
    <property type="entry name" value="Methyltrans_RNA"/>
    <property type="match status" value="1"/>
</dbReference>
<evidence type="ECO:0000256" key="3">
    <source>
        <dbReference type="ARBA" id="ARBA00022490"/>
    </source>
</evidence>
<dbReference type="NCBIfam" id="TIGR00046">
    <property type="entry name" value="RsmE family RNA methyltransferase"/>
    <property type="match status" value="1"/>
</dbReference>
<dbReference type="Gene3D" id="2.40.240.20">
    <property type="entry name" value="Hypothetical PUA domain-like, domain 1"/>
    <property type="match status" value="1"/>
</dbReference>
<dbReference type="InterPro" id="IPR046887">
    <property type="entry name" value="RsmE_PUA-like"/>
</dbReference>
<dbReference type="InterPro" id="IPR006700">
    <property type="entry name" value="RsmE"/>
</dbReference>
<comment type="subcellular location">
    <subcellularLocation>
        <location evidence="1 10">Cytoplasm</location>
    </subcellularLocation>
</comment>